<evidence type="ECO:0000313" key="2">
    <source>
        <dbReference type="Proteomes" id="UP000031914"/>
    </source>
</evidence>
<proteinExistence type="predicted"/>
<gene>
    <name evidence="1" type="ORF">CH64_1095</name>
</gene>
<sequence>MKLKSKSVRKIDKIIKMAAGIDTIILGLPINNIDIIKLQELGFTKELPEGESILPFAVGKYTEFNARGKEILRPDLPKEIYYVSYTSTTYDWHNHPHYGIRTRSGLRTAREYIPAPSEFLSIAIVNNEKYIITNTLNLNDGNSEINIHITNLMLECFGEFEILDKEKTAIKTTKFKKLQWDILPKGVYPWSKVSELIKSSTSRLQDDEAEIIEDRLKTINVYQPDFIGSGVGGFNGYYVFGFTKNNIYVLESVFLDNATYVFHDNWEELSKLTKNEIINSDIPHTRIIHDKKWKQAIGIVISRAKNA</sequence>
<evidence type="ECO:0000313" key="1">
    <source>
        <dbReference type="EMBL" id="AJJ09625.1"/>
    </source>
</evidence>
<dbReference type="GeneID" id="45566427"/>
<reference evidence="1 2" key="1">
    <citation type="journal article" date="2015" name="Genome Announc.">
        <title>Thirty-Two Complete Genome Assemblies of Nine Yersinia Species, Including Y. pestis, Y. pseudotuberculosis, and Y. enterocolitica.</title>
        <authorList>
            <person name="Johnson S.L."/>
            <person name="Daligault H.E."/>
            <person name="Davenport K.W."/>
            <person name="Jaissle J."/>
            <person name="Frey K.G."/>
            <person name="Ladner J.T."/>
            <person name="Broomall S.M."/>
            <person name="Bishop-Lilly K.A."/>
            <person name="Bruce D.C."/>
            <person name="Coyne S.R."/>
            <person name="Gibbons H.S."/>
            <person name="Lo C.C."/>
            <person name="Munk A.C."/>
            <person name="Rosenzweig C.N."/>
            <person name="Koroleva G.I."/>
            <person name="Palacios G.F."/>
            <person name="Redden C.L."/>
            <person name="Xu Y."/>
            <person name="Minogue T.D."/>
            <person name="Chain P.S."/>
        </authorList>
    </citation>
    <scope>NUCLEOTIDE SEQUENCE [LARGE SCALE GENOMIC DNA]</scope>
    <source>
        <strain evidence="1 2">YRA</strain>
    </source>
</reference>
<accession>A0ABN4EZV0</accession>
<dbReference type="Proteomes" id="UP000031914">
    <property type="component" value="Chromosome"/>
</dbReference>
<dbReference type="RefSeq" id="WP_004715471.1">
    <property type="nucleotide sequence ID" value="NZ_CABIHQ010000022.1"/>
</dbReference>
<keyword evidence="2" id="KW-1185">Reference proteome</keyword>
<organism evidence="1 2">
    <name type="scientific">Yersinia rohdei</name>
    <dbReference type="NCBI Taxonomy" id="29485"/>
    <lineage>
        <taxon>Bacteria</taxon>
        <taxon>Pseudomonadati</taxon>
        <taxon>Pseudomonadota</taxon>
        <taxon>Gammaproteobacteria</taxon>
        <taxon>Enterobacterales</taxon>
        <taxon>Yersiniaceae</taxon>
        <taxon>Yersinia</taxon>
    </lineage>
</organism>
<dbReference type="EMBL" id="CP009787">
    <property type="protein sequence ID" value="AJJ09625.1"/>
    <property type="molecule type" value="Genomic_DNA"/>
</dbReference>
<protein>
    <submittedName>
        <fullName evidence="1">Uncharacterized protein</fullName>
    </submittedName>
</protein>
<name>A0ABN4EZV0_YERRO</name>